<name>A0A2S4PNZ0_9PEZI</name>
<keyword evidence="8" id="KW-0496">Mitochondrion</keyword>
<dbReference type="PANTHER" id="PTHR45624">
    <property type="entry name" value="MITOCHONDRIAL BASIC AMINO ACIDS TRANSPORTER-RELATED"/>
    <property type="match status" value="1"/>
</dbReference>
<evidence type="ECO:0000313" key="13">
    <source>
        <dbReference type="Proteomes" id="UP000237438"/>
    </source>
</evidence>
<dbReference type="GO" id="GO:0031966">
    <property type="term" value="C:mitochondrial membrane"/>
    <property type="evidence" value="ECO:0007669"/>
    <property type="project" value="UniProtKB-SubCell"/>
</dbReference>
<dbReference type="EMBL" id="PEDP01001377">
    <property type="protein sequence ID" value="POS83753.1"/>
    <property type="molecule type" value="Genomic_DNA"/>
</dbReference>
<dbReference type="Proteomes" id="UP000237438">
    <property type="component" value="Unassembled WGS sequence"/>
</dbReference>
<evidence type="ECO:0008006" key="14">
    <source>
        <dbReference type="Google" id="ProtNLM"/>
    </source>
</evidence>
<dbReference type="InterPro" id="IPR023395">
    <property type="entry name" value="MCP_dom_sf"/>
</dbReference>
<keyword evidence="5" id="KW-0677">Repeat</keyword>
<gene>
    <name evidence="12" type="ORF">EPUL_004158</name>
</gene>
<evidence type="ECO:0000256" key="9">
    <source>
        <dbReference type="ARBA" id="ARBA00023136"/>
    </source>
</evidence>
<organism evidence="12 13">
    <name type="scientific">Erysiphe pulchra</name>
    <dbReference type="NCBI Taxonomy" id="225359"/>
    <lineage>
        <taxon>Eukaryota</taxon>
        <taxon>Fungi</taxon>
        <taxon>Dikarya</taxon>
        <taxon>Ascomycota</taxon>
        <taxon>Pezizomycotina</taxon>
        <taxon>Leotiomycetes</taxon>
        <taxon>Erysiphales</taxon>
        <taxon>Erysiphaceae</taxon>
        <taxon>Erysiphe</taxon>
    </lineage>
</organism>
<keyword evidence="9 10" id="KW-0472">Membrane</keyword>
<dbReference type="STRING" id="225359.A0A2S4PNZ0"/>
<evidence type="ECO:0000256" key="8">
    <source>
        <dbReference type="ARBA" id="ARBA00023128"/>
    </source>
</evidence>
<keyword evidence="7" id="KW-1133">Transmembrane helix</keyword>
<dbReference type="Gene3D" id="1.50.40.10">
    <property type="entry name" value="Mitochondrial carrier domain"/>
    <property type="match status" value="1"/>
</dbReference>
<dbReference type="InterPro" id="IPR018108">
    <property type="entry name" value="MCP_transmembrane"/>
</dbReference>
<accession>A0A2S4PNZ0</accession>
<evidence type="ECO:0000256" key="11">
    <source>
        <dbReference type="RuleBase" id="RU000488"/>
    </source>
</evidence>
<dbReference type="PANTHER" id="PTHR45624:SF31">
    <property type="entry name" value="MITOCHONDRIAL ORNITHINE TRANSPORTER 1"/>
    <property type="match status" value="1"/>
</dbReference>
<comment type="caution">
    <text evidence="12">The sequence shown here is derived from an EMBL/GenBank/DDBJ whole genome shotgun (WGS) entry which is preliminary data.</text>
</comment>
<reference evidence="12 13" key="1">
    <citation type="submission" date="2017-10" db="EMBL/GenBank/DDBJ databases">
        <title>Development of genomic resources for the powdery mildew, Erysiphe pulchra.</title>
        <authorList>
            <person name="Wadl P.A."/>
            <person name="Mack B.M."/>
            <person name="Moore G."/>
            <person name="Beltz S.B."/>
        </authorList>
    </citation>
    <scope>NUCLEOTIDE SEQUENCE [LARGE SCALE GENOMIC DNA]</scope>
    <source>
        <strain evidence="12">Cflorida</strain>
    </source>
</reference>
<dbReference type="Pfam" id="PF00153">
    <property type="entry name" value="Mito_carr"/>
    <property type="match status" value="3"/>
</dbReference>
<sequence length="337" mass="36935">MNVAHDSCLSTVALPNRLVMAYLHCGMASAGRIVIPADDCQASDTRVAGAISKYFEYPFDTIKVRLQSQPDHLPLLYSGPLDCLKKSLKSTSGSTLSGFLSLYRGVSTPVISAIFENSSLFFWERIAQQGFQNTGFFNHSEKLPLPALWLTGAAAGAATSFILTPFELVKCRIQVSSCNTSEYSPFKVIWDIWKYGGIIGFWRGQASTLIRESLGSAAWFGSKESVSSLFRVINSNPNEIAPLPLYQQVIAGASAGMSYNFVSFPADTIKSRMQTLGLGVEKRSIWSETKAVWKHYGIKGYYRGCGITVMRSAPSSALIFCIFDGLKVHLPLSCLIE</sequence>
<evidence type="ECO:0000256" key="1">
    <source>
        <dbReference type="ARBA" id="ARBA00004225"/>
    </source>
</evidence>
<dbReference type="GO" id="GO:0000064">
    <property type="term" value="F:L-ornithine transmembrane transporter activity"/>
    <property type="evidence" value="ECO:0007669"/>
    <property type="project" value="TreeGrafter"/>
</dbReference>
<keyword evidence="3 11" id="KW-0813">Transport</keyword>
<keyword evidence="6" id="KW-0999">Mitochondrion inner membrane</keyword>
<feature type="repeat" description="Solcar" evidence="10">
    <location>
        <begin position="36"/>
        <end position="129"/>
    </location>
</feature>
<evidence type="ECO:0000256" key="7">
    <source>
        <dbReference type="ARBA" id="ARBA00022989"/>
    </source>
</evidence>
<feature type="repeat" description="Solcar" evidence="10">
    <location>
        <begin position="243"/>
        <end position="329"/>
    </location>
</feature>
<feature type="repeat" description="Solcar" evidence="10">
    <location>
        <begin position="143"/>
        <end position="229"/>
    </location>
</feature>
<evidence type="ECO:0000256" key="10">
    <source>
        <dbReference type="PROSITE-ProRule" id="PRU00282"/>
    </source>
</evidence>
<dbReference type="AlphaFoldDB" id="A0A2S4PNZ0"/>
<evidence type="ECO:0000256" key="5">
    <source>
        <dbReference type="ARBA" id="ARBA00022737"/>
    </source>
</evidence>
<evidence type="ECO:0000256" key="6">
    <source>
        <dbReference type="ARBA" id="ARBA00022792"/>
    </source>
</evidence>
<dbReference type="GO" id="GO:1990575">
    <property type="term" value="P:mitochondrial L-ornithine transmembrane transport"/>
    <property type="evidence" value="ECO:0007669"/>
    <property type="project" value="TreeGrafter"/>
</dbReference>
<comment type="similarity">
    <text evidence="2 11">Belongs to the mitochondrial carrier (TC 2.A.29) family.</text>
</comment>
<dbReference type="InterPro" id="IPR050567">
    <property type="entry name" value="Mitochondrial_Carrier"/>
</dbReference>
<keyword evidence="4 10" id="KW-0812">Transmembrane</keyword>
<evidence type="ECO:0000256" key="3">
    <source>
        <dbReference type="ARBA" id="ARBA00022448"/>
    </source>
</evidence>
<protein>
    <recommendedName>
        <fullName evidence="14">Mitochondrial carrier</fullName>
    </recommendedName>
</protein>
<dbReference type="OrthoDB" id="2139348at2759"/>
<dbReference type="SUPFAM" id="SSF103506">
    <property type="entry name" value="Mitochondrial carrier"/>
    <property type="match status" value="1"/>
</dbReference>
<keyword evidence="13" id="KW-1185">Reference proteome</keyword>
<comment type="subcellular location">
    <subcellularLocation>
        <location evidence="1">Mitochondrion membrane</location>
        <topology evidence="1">Multi-pass membrane protein</topology>
    </subcellularLocation>
</comment>
<evidence type="ECO:0000256" key="4">
    <source>
        <dbReference type="ARBA" id="ARBA00022692"/>
    </source>
</evidence>
<proteinExistence type="inferred from homology"/>
<evidence type="ECO:0000313" key="12">
    <source>
        <dbReference type="EMBL" id="POS83753.1"/>
    </source>
</evidence>
<evidence type="ECO:0000256" key="2">
    <source>
        <dbReference type="ARBA" id="ARBA00006375"/>
    </source>
</evidence>
<dbReference type="PROSITE" id="PS50920">
    <property type="entry name" value="SOLCAR"/>
    <property type="match status" value="3"/>
</dbReference>